<name>A0A382Y4Z3_9ZZZZ</name>
<sequence>MLNKDGELLLQTGDSAHLPAKDHHKPYLLPDHLSFTSKDILVSSLERLDLEVLEIKKYRMGQYPRFTPISILKEFARAVLPGRTASFHFFPNHPDRDMWIRARKKS</sequence>
<dbReference type="AlphaFoldDB" id="A0A382Y4Z3"/>
<protein>
    <submittedName>
        <fullName evidence="1">Uncharacterized protein</fullName>
    </submittedName>
</protein>
<evidence type="ECO:0000313" key="1">
    <source>
        <dbReference type="EMBL" id="SVD78422.1"/>
    </source>
</evidence>
<accession>A0A382Y4Z3</accession>
<proteinExistence type="predicted"/>
<gene>
    <name evidence="1" type="ORF">METZ01_LOCUS431276</name>
</gene>
<dbReference type="EMBL" id="UINC01173037">
    <property type="protein sequence ID" value="SVD78422.1"/>
    <property type="molecule type" value="Genomic_DNA"/>
</dbReference>
<organism evidence="1">
    <name type="scientific">marine metagenome</name>
    <dbReference type="NCBI Taxonomy" id="408172"/>
    <lineage>
        <taxon>unclassified sequences</taxon>
        <taxon>metagenomes</taxon>
        <taxon>ecological metagenomes</taxon>
    </lineage>
</organism>
<reference evidence="1" key="1">
    <citation type="submission" date="2018-05" db="EMBL/GenBank/DDBJ databases">
        <authorList>
            <person name="Lanie J.A."/>
            <person name="Ng W.-L."/>
            <person name="Kazmierczak K.M."/>
            <person name="Andrzejewski T.M."/>
            <person name="Davidsen T.M."/>
            <person name="Wayne K.J."/>
            <person name="Tettelin H."/>
            <person name="Glass J.I."/>
            <person name="Rusch D."/>
            <person name="Podicherti R."/>
            <person name="Tsui H.-C.T."/>
            <person name="Winkler M.E."/>
        </authorList>
    </citation>
    <scope>NUCLEOTIDE SEQUENCE</scope>
</reference>